<evidence type="ECO:0000313" key="2">
    <source>
        <dbReference type="EMBL" id="MFC2946814.1"/>
    </source>
</evidence>
<accession>A0ABV7A1S0</accession>
<feature type="domain" description="N-terminal" evidence="1">
    <location>
        <begin position="7"/>
        <end position="63"/>
    </location>
</feature>
<dbReference type="EMBL" id="JBHRRZ010000001">
    <property type="protein sequence ID" value="MFC2946814.1"/>
    <property type="molecule type" value="Genomic_DNA"/>
</dbReference>
<dbReference type="Pfam" id="PF08401">
    <property type="entry name" value="ArdcN"/>
    <property type="match status" value="1"/>
</dbReference>
<dbReference type="InterPro" id="IPR013610">
    <property type="entry name" value="ArdC_N"/>
</dbReference>
<keyword evidence="3" id="KW-1185">Reference proteome</keyword>
<evidence type="ECO:0000313" key="3">
    <source>
        <dbReference type="Proteomes" id="UP001595387"/>
    </source>
</evidence>
<gene>
    <name evidence="2" type="ORF">ACFODW_00340</name>
</gene>
<evidence type="ECO:0000259" key="1">
    <source>
        <dbReference type="Pfam" id="PF08401"/>
    </source>
</evidence>
<proteinExistence type="predicted"/>
<comment type="caution">
    <text evidence="2">The sequence shown here is derived from an EMBL/GenBank/DDBJ whole genome shotgun (WGS) entry which is preliminary data.</text>
</comment>
<organism evidence="2 3">
    <name type="scientific">Virgibacillus sediminis</name>
    <dbReference type="NCBI Taxonomy" id="202260"/>
    <lineage>
        <taxon>Bacteria</taxon>
        <taxon>Bacillati</taxon>
        <taxon>Bacillota</taxon>
        <taxon>Bacilli</taxon>
        <taxon>Bacillales</taxon>
        <taxon>Bacillaceae</taxon>
        <taxon>Virgibacillus</taxon>
    </lineage>
</organism>
<dbReference type="Proteomes" id="UP001595387">
    <property type="component" value="Unassembled WGS sequence"/>
</dbReference>
<sequence length="117" mass="13477">MLLDDGEYATFKQIKEAGGKVKKGSKSHIVVFWKMIEVEVEDQEGEEEKKKVPLMRMRYYRVFKIGEQTEGIDPKQELEKFDHDPIEEAEKSKKIISMLLPSAINQVVPGTNPLKII</sequence>
<name>A0ABV7A1S0_9BACI</name>
<dbReference type="RefSeq" id="WP_390301198.1">
    <property type="nucleotide sequence ID" value="NZ_JBHRRZ010000001.1"/>
</dbReference>
<reference evidence="3" key="1">
    <citation type="journal article" date="2019" name="Int. J. Syst. Evol. Microbiol.">
        <title>The Global Catalogue of Microorganisms (GCM) 10K type strain sequencing project: providing services to taxonomists for standard genome sequencing and annotation.</title>
        <authorList>
            <consortium name="The Broad Institute Genomics Platform"/>
            <consortium name="The Broad Institute Genome Sequencing Center for Infectious Disease"/>
            <person name="Wu L."/>
            <person name="Ma J."/>
        </authorList>
    </citation>
    <scope>NUCLEOTIDE SEQUENCE [LARGE SCALE GENOMIC DNA]</scope>
    <source>
        <strain evidence="3">KCTC 13193</strain>
    </source>
</reference>
<protein>
    <submittedName>
        <fullName evidence="2">ArdC-like ssDNA-binding domain-containing protein</fullName>
    </submittedName>
</protein>